<keyword evidence="3" id="KW-1185">Reference proteome</keyword>
<keyword evidence="2" id="KW-0808">Transferase</keyword>
<evidence type="ECO:0000313" key="3">
    <source>
        <dbReference type="Proteomes" id="UP000476030"/>
    </source>
</evidence>
<dbReference type="CDD" id="cd01918">
    <property type="entry name" value="HprK_C"/>
    <property type="match status" value="1"/>
</dbReference>
<dbReference type="Pfam" id="PF07475">
    <property type="entry name" value="Hpr_kinase_C"/>
    <property type="match status" value="1"/>
</dbReference>
<dbReference type="GO" id="GO:0000155">
    <property type="term" value="F:phosphorelay sensor kinase activity"/>
    <property type="evidence" value="ECO:0007669"/>
    <property type="project" value="InterPro"/>
</dbReference>
<dbReference type="InterPro" id="IPR027417">
    <property type="entry name" value="P-loop_NTPase"/>
</dbReference>
<dbReference type="GO" id="GO:0006109">
    <property type="term" value="P:regulation of carbohydrate metabolic process"/>
    <property type="evidence" value="ECO:0007669"/>
    <property type="project" value="InterPro"/>
</dbReference>
<feature type="domain" description="HPr kinase/phosphorylase C-terminal" evidence="1">
    <location>
        <begin position="3"/>
        <end position="78"/>
    </location>
</feature>
<proteinExistence type="predicted"/>
<dbReference type="Gene3D" id="3.40.50.300">
    <property type="entry name" value="P-loop containing nucleotide triphosphate hydrolases"/>
    <property type="match status" value="1"/>
</dbReference>
<accession>A0A6L8W5G6</accession>
<keyword evidence="2" id="KW-0723">Serine/threonine-protein kinase</keyword>
<dbReference type="GO" id="GO:0005524">
    <property type="term" value="F:ATP binding"/>
    <property type="evidence" value="ECO:0007669"/>
    <property type="project" value="InterPro"/>
</dbReference>
<dbReference type="InterPro" id="IPR011104">
    <property type="entry name" value="Hpr_kin/Pase_C"/>
</dbReference>
<dbReference type="AlphaFoldDB" id="A0A6L8W5G6"/>
<dbReference type="SUPFAM" id="SSF53795">
    <property type="entry name" value="PEP carboxykinase-like"/>
    <property type="match status" value="1"/>
</dbReference>
<protein>
    <submittedName>
        <fullName evidence="2">Serine/threonine protein kinase</fullName>
    </submittedName>
</protein>
<evidence type="ECO:0000259" key="1">
    <source>
        <dbReference type="Pfam" id="PF07475"/>
    </source>
</evidence>
<dbReference type="GO" id="GO:0004674">
    <property type="term" value="F:protein serine/threonine kinase activity"/>
    <property type="evidence" value="ECO:0007669"/>
    <property type="project" value="UniProtKB-KW"/>
</dbReference>
<organism evidence="2 3">
    <name type="scientific">Sneathiella litorea</name>
    <dbReference type="NCBI Taxonomy" id="2606216"/>
    <lineage>
        <taxon>Bacteria</taxon>
        <taxon>Pseudomonadati</taxon>
        <taxon>Pseudomonadota</taxon>
        <taxon>Alphaproteobacteria</taxon>
        <taxon>Sneathiellales</taxon>
        <taxon>Sneathiellaceae</taxon>
        <taxon>Sneathiella</taxon>
    </lineage>
</organism>
<reference evidence="2 3" key="1">
    <citation type="submission" date="2019-12" db="EMBL/GenBank/DDBJ databases">
        <title>Snethiella sp. nov. sp. isolated from sea sand.</title>
        <authorList>
            <person name="Kim J."/>
            <person name="Jeong S.E."/>
            <person name="Jung H.S."/>
            <person name="Jeon C.O."/>
        </authorList>
    </citation>
    <scope>NUCLEOTIDE SEQUENCE [LARGE SCALE GENOMIC DNA]</scope>
    <source>
        <strain evidence="2 3">DP05</strain>
    </source>
</reference>
<dbReference type="RefSeq" id="WP_161314212.1">
    <property type="nucleotide sequence ID" value="NZ_WTUW01000001.1"/>
</dbReference>
<sequence>MINCHASSVEIEGRGVLLRGPSGAGKSDLSLRLVDGGARLVSDDYTEIHVREGLAYLSPPAEIVGKIEVRGLGLMPLPAVHDIPLALVFDLMPYSQIDRVPVAGFAVFDGVEIPCRALDPFMASAAAIVRLALRQNPLLTGYE</sequence>
<keyword evidence="2" id="KW-0418">Kinase</keyword>
<dbReference type="EMBL" id="WTUW01000001">
    <property type="protein sequence ID" value="MZR29733.1"/>
    <property type="molecule type" value="Genomic_DNA"/>
</dbReference>
<dbReference type="Proteomes" id="UP000476030">
    <property type="component" value="Unassembled WGS sequence"/>
</dbReference>
<evidence type="ECO:0000313" key="2">
    <source>
        <dbReference type="EMBL" id="MZR29733.1"/>
    </source>
</evidence>
<name>A0A6L8W5G6_9PROT</name>
<gene>
    <name evidence="2" type="ORF">GQE98_03700</name>
</gene>
<comment type="caution">
    <text evidence="2">The sequence shown here is derived from an EMBL/GenBank/DDBJ whole genome shotgun (WGS) entry which is preliminary data.</text>
</comment>